<proteinExistence type="inferred from homology"/>
<gene>
    <name evidence="6" type="ORF">SAMN06296241_2655</name>
</gene>
<protein>
    <submittedName>
        <fullName evidence="6">DNA-binding transcriptional regulator, LysR family</fullName>
    </submittedName>
</protein>
<keyword evidence="2" id="KW-0805">Transcription regulation</keyword>
<dbReference type="AlphaFoldDB" id="A0A285X6W4"/>
<dbReference type="GO" id="GO:0000976">
    <property type="term" value="F:transcription cis-regulatory region binding"/>
    <property type="evidence" value="ECO:0007669"/>
    <property type="project" value="TreeGrafter"/>
</dbReference>
<feature type="domain" description="HTH lysR-type" evidence="5">
    <location>
        <begin position="1"/>
        <end position="60"/>
    </location>
</feature>
<dbReference type="PANTHER" id="PTHR30126:SF5">
    <property type="entry name" value="HTH-TYPE TRANSCRIPTIONAL ACTIVATOR CMPR"/>
    <property type="match status" value="1"/>
</dbReference>
<evidence type="ECO:0000256" key="1">
    <source>
        <dbReference type="ARBA" id="ARBA00009437"/>
    </source>
</evidence>
<keyword evidence="3 6" id="KW-0238">DNA-binding</keyword>
<dbReference type="SUPFAM" id="SSF53850">
    <property type="entry name" value="Periplasmic binding protein-like II"/>
    <property type="match status" value="1"/>
</dbReference>
<organism evidence="6 7">
    <name type="scientific">Salinimicrobium sediminis</name>
    <dbReference type="NCBI Taxonomy" id="1343891"/>
    <lineage>
        <taxon>Bacteria</taxon>
        <taxon>Pseudomonadati</taxon>
        <taxon>Bacteroidota</taxon>
        <taxon>Flavobacteriia</taxon>
        <taxon>Flavobacteriales</taxon>
        <taxon>Flavobacteriaceae</taxon>
        <taxon>Salinimicrobium</taxon>
    </lineage>
</organism>
<evidence type="ECO:0000313" key="6">
    <source>
        <dbReference type="EMBL" id="SOC81083.1"/>
    </source>
</evidence>
<reference evidence="7" key="1">
    <citation type="submission" date="2017-09" db="EMBL/GenBank/DDBJ databases">
        <authorList>
            <person name="Varghese N."/>
            <person name="Submissions S."/>
        </authorList>
    </citation>
    <scope>NUCLEOTIDE SEQUENCE [LARGE SCALE GENOMIC DNA]</scope>
    <source>
        <strain evidence="7">CGMCC 1.12641</strain>
    </source>
</reference>
<keyword evidence="7" id="KW-1185">Reference proteome</keyword>
<dbReference type="GO" id="GO:0003700">
    <property type="term" value="F:DNA-binding transcription factor activity"/>
    <property type="evidence" value="ECO:0007669"/>
    <property type="project" value="InterPro"/>
</dbReference>
<keyword evidence="4" id="KW-0804">Transcription</keyword>
<dbReference type="InterPro" id="IPR036388">
    <property type="entry name" value="WH-like_DNA-bd_sf"/>
</dbReference>
<evidence type="ECO:0000259" key="5">
    <source>
        <dbReference type="PROSITE" id="PS50931"/>
    </source>
</evidence>
<dbReference type="InterPro" id="IPR000847">
    <property type="entry name" value="LysR_HTH_N"/>
</dbReference>
<dbReference type="Pfam" id="PF03466">
    <property type="entry name" value="LysR_substrate"/>
    <property type="match status" value="1"/>
</dbReference>
<dbReference type="PANTHER" id="PTHR30126">
    <property type="entry name" value="HTH-TYPE TRANSCRIPTIONAL REGULATOR"/>
    <property type="match status" value="1"/>
</dbReference>
<comment type="similarity">
    <text evidence="1">Belongs to the LysR transcriptional regulatory family.</text>
</comment>
<dbReference type="SUPFAM" id="SSF46785">
    <property type="entry name" value="Winged helix' DNA-binding domain"/>
    <property type="match status" value="1"/>
</dbReference>
<dbReference type="InterPro" id="IPR036390">
    <property type="entry name" value="WH_DNA-bd_sf"/>
</dbReference>
<dbReference type="PRINTS" id="PR00039">
    <property type="entry name" value="HTHLYSR"/>
</dbReference>
<name>A0A285X6W4_9FLAO</name>
<dbReference type="InterPro" id="IPR005119">
    <property type="entry name" value="LysR_subst-bd"/>
</dbReference>
<dbReference type="PROSITE" id="PS50931">
    <property type="entry name" value="HTH_LYSR"/>
    <property type="match status" value="1"/>
</dbReference>
<dbReference type="Gene3D" id="3.40.190.10">
    <property type="entry name" value="Periplasmic binding protein-like II"/>
    <property type="match status" value="2"/>
</dbReference>
<dbReference type="Gene3D" id="1.10.10.10">
    <property type="entry name" value="Winged helix-like DNA-binding domain superfamily/Winged helix DNA-binding domain"/>
    <property type="match status" value="1"/>
</dbReference>
<evidence type="ECO:0000256" key="2">
    <source>
        <dbReference type="ARBA" id="ARBA00023015"/>
    </source>
</evidence>
<dbReference type="Pfam" id="PF00126">
    <property type="entry name" value="HTH_1"/>
    <property type="match status" value="1"/>
</dbReference>
<dbReference type="Proteomes" id="UP000219193">
    <property type="component" value="Unassembled WGS sequence"/>
</dbReference>
<accession>A0A285X6W4</accession>
<dbReference type="OrthoDB" id="9785745at2"/>
<dbReference type="EMBL" id="OCMF01000004">
    <property type="protein sequence ID" value="SOC81083.1"/>
    <property type="molecule type" value="Genomic_DNA"/>
</dbReference>
<evidence type="ECO:0000313" key="7">
    <source>
        <dbReference type="Proteomes" id="UP000219193"/>
    </source>
</evidence>
<evidence type="ECO:0000256" key="4">
    <source>
        <dbReference type="ARBA" id="ARBA00023163"/>
    </source>
</evidence>
<sequence length="302" mass="34281">MNYTLHQLKVFLRVSQTLSITKAAEDLHLSQPAVSIQMRNLQEQFNVPIMEIIGRKVYITEFGKEIAGAAARILEEVEAINNKAAAFKVELIGNLSFTAVSTGKYVMPYFLSDFLKAHPGLDLVLDVTNRARVIESLEKNEVDFALVSLLPGHMQVEQVDLMDNRLFLVGNNEEFTSKKQPPDILSRVPLIFRESGSGTRKVMERYLTQHNYNVSSRLELTSNEAVKQAVIAGLGYSIMPLIGMRNELNRGELKIIPVEGFPIKSTWKLIWLKEKRLSPAAAAYLDYIRKHKEKIILRYFSE</sequence>
<dbReference type="RefSeq" id="WP_097056862.1">
    <property type="nucleotide sequence ID" value="NZ_OCMF01000004.1"/>
</dbReference>
<evidence type="ECO:0000256" key="3">
    <source>
        <dbReference type="ARBA" id="ARBA00023125"/>
    </source>
</evidence>